<keyword evidence="3" id="KW-0809">Transit peptide</keyword>
<evidence type="ECO:0000256" key="3">
    <source>
        <dbReference type="ARBA" id="ARBA00022946"/>
    </source>
</evidence>
<dbReference type="GO" id="GO:0009536">
    <property type="term" value="C:plastid"/>
    <property type="evidence" value="ECO:0007669"/>
    <property type="project" value="UniProtKB-SubCell"/>
</dbReference>
<dbReference type="Proteomes" id="UP000243499">
    <property type="component" value="Chromosome 8"/>
</dbReference>
<feature type="region of interest" description="Disordered" evidence="4">
    <location>
        <begin position="51"/>
        <end position="87"/>
    </location>
</feature>
<evidence type="ECO:0000256" key="4">
    <source>
        <dbReference type="SAM" id="MobiDB-lite"/>
    </source>
</evidence>
<evidence type="ECO:0000259" key="5">
    <source>
        <dbReference type="Pfam" id="PF04755"/>
    </source>
</evidence>
<reference evidence="6" key="1">
    <citation type="submission" date="2018-04" db="EMBL/GenBank/DDBJ databases">
        <title>WGS assembly of Panicum hallii.</title>
        <authorList>
            <person name="Lovell J."/>
            <person name="Jenkins J."/>
            <person name="Lowry D."/>
            <person name="Mamidi S."/>
            <person name="Sreedasyam A."/>
            <person name="Weng X."/>
            <person name="Barry K."/>
            <person name="Bonette J."/>
            <person name="Campitelli B."/>
            <person name="Daum C."/>
            <person name="Gordon S."/>
            <person name="Gould B."/>
            <person name="Lipzen A."/>
            <person name="Macqueen A."/>
            <person name="Palacio-Mejia J."/>
            <person name="Plott C."/>
            <person name="Shakirov E."/>
            <person name="Shu S."/>
            <person name="Yoshinaga Y."/>
            <person name="Zane M."/>
            <person name="Rokhsar D."/>
            <person name="Grimwood J."/>
            <person name="Schmutz J."/>
            <person name="Juenger T."/>
        </authorList>
    </citation>
    <scope>NUCLEOTIDE SEQUENCE [LARGE SCALE GENOMIC DNA]</scope>
    <source>
        <strain evidence="6">FIL2</strain>
    </source>
</reference>
<feature type="region of interest" description="Disordered" evidence="4">
    <location>
        <begin position="1"/>
        <end position="35"/>
    </location>
</feature>
<gene>
    <name evidence="6" type="ORF">PAHAL_8G122800</name>
</gene>
<organism evidence="6">
    <name type="scientific">Panicum hallii</name>
    <dbReference type="NCBI Taxonomy" id="206008"/>
    <lineage>
        <taxon>Eukaryota</taxon>
        <taxon>Viridiplantae</taxon>
        <taxon>Streptophyta</taxon>
        <taxon>Embryophyta</taxon>
        <taxon>Tracheophyta</taxon>
        <taxon>Spermatophyta</taxon>
        <taxon>Magnoliopsida</taxon>
        <taxon>Liliopsida</taxon>
        <taxon>Poales</taxon>
        <taxon>Poaceae</taxon>
        <taxon>PACMAD clade</taxon>
        <taxon>Panicoideae</taxon>
        <taxon>Panicodae</taxon>
        <taxon>Paniceae</taxon>
        <taxon>Panicinae</taxon>
        <taxon>Panicum</taxon>
        <taxon>Panicum sect. Panicum</taxon>
    </lineage>
</organism>
<dbReference type="AlphaFoldDB" id="A0A2S3IDP6"/>
<dbReference type="InterPro" id="IPR006843">
    <property type="entry name" value="PAP/fibrillin_dom"/>
</dbReference>
<feature type="domain" description="Plastid lipid-associated protein/fibrillin conserved" evidence="5">
    <location>
        <begin position="92"/>
        <end position="308"/>
    </location>
</feature>
<evidence type="ECO:0000256" key="2">
    <source>
        <dbReference type="ARBA" id="ARBA00022640"/>
    </source>
</evidence>
<sequence>MAGVASLNALTLRASSPSPAAPSPRGGSGAALAFPTPPRLWSLRAARRVRARAVAASGDPEDEWGPEPEGGSAVTGPAVAEAPAPEASEVAELKARLKEALDSTERGLLASSETRAEVVELITQLEARNPTPAPTEALTLLNGKWILAYTSFSQLFPLLGSRRLPELVKVEEISQTIDSENFTVQNCIKFSGPLATTSVSTNAKFEIRSPKRVQIKFDEGVIGTPQLTDSIVLPEKFELFGQSIDLSPLKGIFSSIENAASSVAKTISGQPPLKIPLQTNHAESWLLTTYLDEELRISRGDGSSIFVLLKEGSTLLN</sequence>
<proteinExistence type="predicted"/>
<dbReference type="Pfam" id="PF04755">
    <property type="entry name" value="PAP_fibrillin"/>
    <property type="match status" value="1"/>
</dbReference>
<feature type="compositionally biased region" description="Low complexity" evidence="4">
    <location>
        <begin position="67"/>
        <end position="87"/>
    </location>
</feature>
<accession>A0A2S3IDP6</accession>
<name>A0A2S3IDP6_9POAL</name>
<evidence type="ECO:0000313" key="6">
    <source>
        <dbReference type="EMBL" id="PAN42130.1"/>
    </source>
</evidence>
<evidence type="ECO:0000256" key="1">
    <source>
        <dbReference type="ARBA" id="ARBA00004474"/>
    </source>
</evidence>
<keyword evidence="2" id="KW-0934">Plastid</keyword>
<dbReference type="Gramene" id="PAN42130">
    <property type="protein sequence ID" value="PAN42130"/>
    <property type="gene ID" value="PAHAL_8G122800"/>
</dbReference>
<comment type="subcellular location">
    <subcellularLocation>
        <location evidence="1">Plastid</location>
    </subcellularLocation>
</comment>
<protein>
    <recommendedName>
        <fullName evidence="5">Plastid lipid-associated protein/fibrillin conserved domain-containing protein</fullName>
    </recommendedName>
</protein>
<dbReference type="InterPro" id="IPR039633">
    <property type="entry name" value="PAP"/>
</dbReference>
<dbReference type="EMBL" id="CM008053">
    <property type="protein sequence ID" value="PAN42130.1"/>
    <property type="molecule type" value="Genomic_DNA"/>
</dbReference>
<dbReference type="PANTHER" id="PTHR31906">
    <property type="entry name" value="PLASTID-LIPID-ASSOCIATED PROTEIN 4, CHLOROPLASTIC-RELATED"/>
    <property type="match status" value="1"/>
</dbReference>